<dbReference type="SUPFAM" id="SSF52047">
    <property type="entry name" value="RNI-like"/>
    <property type="match status" value="1"/>
</dbReference>
<sequence>MADQTTISWDWTPFEEPPLNSPEEESGVPLTNVDPRPPRPEVVQLDKSISRLEEQLALLKISRLRVLSDHALINCVPPEILSRIFELGTHENIHLVPILSLVSRHWRQTILCTPTLWSYVRLDHDWNYGRGAEFLRKINMYMQRAQDAKIHVDLDFRYCESIPEARSIMSALQPYLVRCFYLRVSVPDWDWMVIVQEHCQNMNGTLEEIALRIDPGDSEDSAPIALLTGVFPRLTNVVLEQTPLACVFSKAETPSLRCFYLMRDTRYHANQRIRIALREYLAALTATDTLEDSVPELTPVPALTDLAISFLDATNISLLLDAVSLPSLFRLAVQMDTGPEGDNLSWLAHLSAAAQAGRLPALRHLELRACTTDGSALAPIVSALHGIPQLCALGLAAPPSGTVGARLFELLAAGPERIGSWLLPNLRALSLNGCRDVSGHEILRVVCARREGSTSGLEGGVTPIRMVRLAPCYPLDPEVVESLRQNVDELKIMGQV</sequence>
<evidence type="ECO:0000313" key="2">
    <source>
        <dbReference type="EMBL" id="THH03706.1"/>
    </source>
</evidence>
<protein>
    <submittedName>
        <fullName evidence="2">Uncharacterized protein</fullName>
    </submittedName>
</protein>
<dbReference type="InterPro" id="IPR032675">
    <property type="entry name" value="LRR_dom_sf"/>
</dbReference>
<dbReference type="InterPro" id="IPR036047">
    <property type="entry name" value="F-box-like_dom_sf"/>
</dbReference>
<evidence type="ECO:0000313" key="3">
    <source>
        <dbReference type="Proteomes" id="UP000308199"/>
    </source>
</evidence>
<dbReference type="SUPFAM" id="SSF81383">
    <property type="entry name" value="F-box domain"/>
    <property type="match status" value="1"/>
</dbReference>
<accession>A0A4S4KXU1</accession>
<dbReference type="OrthoDB" id="3181259at2759"/>
<feature type="region of interest" description="Disordered" evidence="1">
    <location>
        <begin position="1"/>
        <end position="39"/>
    </location>
</feature>
<dbReference type="Gene3D" id="3.80.10.10">
    <property type="entry name" value="Ribonuclease Inhibitor"/>
    <property type="match status" value="1"/>
</dbReference>
<organism evidence="2 3">
    <name type="scientific">Phellinidium pouzarii</name>
    <dbReference type="NCBI Taxonomy" id="167371"/>
    <lineage>
        <taxon>Eukaryota</taxon>
        <taxon>Fungi</taxon>
        <taxon>Dikarya</taxon>
        <taxon>Basidiomycota</taxon>
        <taxon>Agaricomycotina</taxon>
        <taxon>Agaricomycetes</taxon>
        <taxon>Hymenochaetales</taxon>
        <taxon>Hymenochaetaceae</taxon>
        <taxon>Phellinidium</taxon>
    </lineage>
</organism>
<keyword evidence="3" id="KW-1185">Reference proteome</keyword>
<dbReference type="AlphaFoldDB" id="A0A4S4KXU1"/>
<evidence type="ECO:0000256" key="1">
    <source>
        <dbReference type="SAM" id="MobiDB-lite"/>
    </source>
</evidence>
<comment type="caution">
    <text evidence="2">The sequence shown here is derived from an EMBL/GenBank/DDBJ whole genome shotgun (WGS) entry which is preliminary data.</text>
</comment>
<reference evidence="2 3" key="1">
    <citation type="submission" date="2019-02" db="EMBL/GenBank/DDBJ databases">
        <title>Genome sequencing of the rare red list fungi Phellinidium pouzarii.</title>
        <authorList>
            <person name="Buettner E."/>
            <person name="Kellner H."/>
        </authorList>
    </citation>
    <scope>NUCLEOTIDE SEQUENCE [LARGE SCALE GENOMIC DNA]</scope>
    <source>
        <strain evidence="2 3">DSM 108285</strain>
    </source>
</reference>
<proteinExistence type="predicted"/>
<gene>
    <name evidence="2" type="ORF">EW145_g6073</name>
</gene>
<dbReference type="Proteomes" id="UP000308199">
    <property type="component" value="Unassembled WGS sequence"/>
</dbReference>
<dbReference type="Gene3D" id="1.20.1280.50">
    <property type="match status" value="1"/>
</dbReference>
<dbReference type="EMBL" id="SGPK01000424">
    <property type="protein sequence ID" value="THH03706.1"/>
    <property type="molecule type" value="Genomic_DNA"/>
</dbReference>
<name>A0A4S4KXU1_9AGAM</name>